<evidence type="ECO:0000259" key="2">
    <source>
        <dbReference type="Pfam" id="PF24580"/>
    </source>
</evidence>
<feature type="region of interest" description="Disordered" evidence="1">
    <location>
        <begin position="318"/>
        <end position="363"/>
    </location>
</feature>
<reference evidence="3" key="1">
    <citation type="submission" date="2020-05" db="EMBL/GenBank/DDBJ databases">
        <title>Phylogenomic resolution of chytrid fungi.</title>
        <authorList>
            <person name="Stajich J.E."/>
            <person name="Amses K."/>
            <person name="Simmons R."/>
            <person name="Seto K."/>
            <person name="Myers J."/>
            <person name="Bonds A."/>
            <person name="Quandt C.A."/>
            <person name="Barry K."/>
            <person name="Liu P."/>
            <person name="Grigoriev I."/>
            <person name="Longcore J.E."/>
            <person name="James T.Y."/>
        </authorList>
    </citation>
    <scope>NUCLEOTIDE SEQUENCE</scope>
    <source>
        <strain evidence="3">JEL0318</strain>
    </source>
</reference>
<dbReference type="AlphaFoldDB" id="A0AAD5X0L5"/>
<feature type="domain" description="DUF7607" evidence="2">
    <location>
        <begin position="402"/>
        <end position="504"/>
    </location>
</feature>
<protein>
    <recommendedName>
        <fullName evidence="2">DUF7607 domain-containing protein</fullName>
    </recommendedName>
</protein>
<sequence length="705" mass="79419">MDPDFANTKTLKEELSLTVGQASKLVRAIAALRLAQTRAAEASLEQTKGSAKAKSPTPTDHIRPHAEPLSPPAAFPSTLLHIHTHQESPSMNRAPHHATRDPDSASRSSSASHSTPKPIVFDATSDLLAEWKGSDLYDPDRVSWRKRTRTRRNAVIGQARMKRLFGQRNLHYADDDDEEGQRLRDSHTFAIWELPQVKSYEGFQNPKIRRQKDLVLESGSLRVRQDNSGSILRPPKYFNPPSFQNRNIAYAQYSKQPVLRHTGFHTQVLASYAENGDLDLSDGELEGRKFKASDDECWEIDDSEWEAEDLENVRMTERREKLAKRREAKKKKKELERADGGDGGDGSGGENETDSEEQGPSAGADLESLVTYDEESKCKRRQLNNGSYVTIVNDPPNILPPTRVEEIIHFQIDRIKYLWEQKHKPKLDRDAYDIYIKEKPNLPFLILRLEDLIGRTLPGLVERIKEGGYRSEREVVCQCRSLEGTVENCCEVEWYIDLLDGEVPERPVSVEKEKMERRDAVGKGTGPDMPEDEDVVMVDAESGGEEQGASGRVRDEMADFIVPDEPEEVAKDEQDDDSVIMVDDDEEEEPVPKKQRKTEKRLPLTNRSTLHKYEDLNADEALKLLAQKARSIVSSPSIPPSPAANHRSLSAQPIEVKDADEGGGVADMDEDVAKGWRATPVKIATVGRDVEMVMEEEEEEEEESS</sequence>
<comment type="caution">
    <text evidence="3">The sequence shown here is derived from an EMBL/GenBank/DDBJ whole genome shotgun (WGS) entry which is preliminary data.</text>
</comment>
<feature type="compositionally biased region" description="Acidic residues" evidence="1">
    <location>
        <begin position="573"/>
        <end position="589"/>
    </location>
</feature>
<name>A0AAD5X0L5_9FUNG</name>
<evidence type="ECO:0000256" key="1">
    <source>
        <dbReference type="SAM" id="MobiDB-lite"/>
    </source>
</evidence>
<dbReference type="Pfam" id="PF24580">
    <property type="entry name" value="DUF7607"/>
    <property type="match status" value="1"/>
</dbReference>
<organism evidence="3 4">
    <name type="scientific">Rhizophlyctis rosea</name>
    <dbReference type="NCBI Taxonomy" id="64517"/>
    <lineage>
        <taxon>Eukaryota</taxon>
        <taxon>Fungi</taxon>
        <taxon>Fungi incertae sedis</taxon>
        <taxon>Chytridiomycota</taxon>
        <taxon>Chytridiomycota incertae sedis</taxon>
        <taxon>Chytridiomycetes</taxon>
        <taxon>Rhizophlyctidales</taxon>
        <taxon>Rhizophlyctidaceae</taxon>
        <taxon>Rhizophlyctis</taxon>
    </lineage>
</organism>
<feature type="compositionally biased region" description="Basic residues" evidence="1">
    <location>
        <begin position="321"/>
        <end position="332"/>
    </location>
</feature>
<feature type="compositionally biased region" description="Low complexity" evidence="1">
    <location>
        <begin position="105"/>
        <end position="116"/>
    </location>
</feature>
<feature type="region of interest" description="Disordered" evidence="1">
    <location>
        <begin position="87"/>
        <end position="118"/>
    </location>
</feature>
<evidence type="ECO:0000313" key="4">
    <source>
        <dbReference type="Proteomes" id="UP001212841"/>
    </source>
</evidence>
<dbReference type="EMBL" id="JADGJD010001355">
    <property type="protein sequence ID" value="KAJ3043464.1"/>
    <property type="molecule type" value="Genomic_DNA"/>
</dbReference>
<accession>A0AAD5X0L5</accession>
<feature type="region of interest" description="Disordered" evidence="1">
    <location>
        <begin position="564"/>
        <end position="605"/>
    </location>
</feature>
<keyword evidence="4" id="KW-1185">Reference proteome</keyword>
<feature type="non-terminal residue" evidence="3">
    <location>
        <position position="705"/>
    </location>
</feature>
<proteinExistence type="predicted"/>
<feature type="region of interest" description="Disordered" evidence="1">
    <location>
        <begin position="39"/>
        <end position="75"/>
    </location>
</feature>
<feature type="region of interest" description="Disordered" evidence="1">
    <location>
        <begin position="633"/>
        <end position="652"/>
    </location>
</feature>
<feature type="region of interest" description="Disordered" evidence="1">
    <location>
        <begin position="513"/>
        <end position="532"/>
    </location>
</feature>
<dbReference type="Proteomes" id="UP001212841">
    <property type="component" value="Unassembled WGS sequence"/>
</dbReference>
<dbReference type="InterPro" id="IPR056026">
    <property type="entry name" value="DUF7607"/>
</dbReference>
<gene>
    <name evidence="3" type="ORF">HK097_001742</name>
</gene>
<evidence type="ECO:0000313" key="3">
    <source>
        <dbReference type="EMBL" id="KAJ3043464.1"/>
    </source>
</evidence>